<dbReference type="Pfam" id="PF03807">
    <property type="entry name" value="F420_oxidored"/>
    <property type="match status" value="1"/>
</dbReference>
<dbReference type="UniPathway" id="UPA00098">
    <property type="reaction ID" value="UER00361"/>
</dbReference>
<evidence type="ECO:0000256" key="2">
    <source>
        <dbReference type="ARBA" id="ARBA00005205"/>
    </source>
</evidence>
<evidence type="ECO:0000256" key="11">
    <source>
        <dbReference type="ARBA" id="ARBA00050547"/>
    </source>
</evidence>
<dbReference type="SUPFAM" id="SSF48179">
    <property type="entry name" value="6-phosphogluconate dehydrogenase C-terminal domain-like"/>
    <property type="match status" value="1"/>
</dbReference>
<dbReference type="SUPFAM" id="SSF51735">
    <property type="entry name" value="NAD(P)-binding Rossmann-fold domains"/>
    <property type="match status" value="1"/>
</dbReference>
<dbReference type="VEuPathDB" id="VectorBase:AALF001423"/>
<keyword evidence="19" id="KW-1185">Reference proteome</keyword>
<dbReference type="GO" id="GO:0055129">
    <property type="term" value="P:L-proline biosynthetic process"/>
    <property type="evidence" value="ECO:0007669"/>
    <property type="project" value="UniProtKB-UniPathway"/>
</dbReference>
<reference evidence="18" key="3">
    <citation type="submission" date="2025-05" db="UniProtKB">
        <authorList>
            <consortium name="EnsemblMetazoa"/>
        </authorList>
    </citation>
    <scope>IDENTIFICATION</scope>
    <source>
        <strain evidence="18">Foshan</strain>
    </source>
</reference>
<evidence type="ECO:0000313" key="19">
    <source>
        <dbReference type="Proteomes" id="UP000069940"/>
    </source>
</evidence>
<sequence>MSTSTETRDLSKLNVGFIGGGNMAYAIAAGLFKTGVLNPNQVVVSATRLENLKERWNPLGVNRLTTSNAEVLQEAQIIFLCVKPHILPACKESIMVEAESIQHLASHCHEKVMVSILAGVTLAKLKETFSFLNIQHVRTMPNTPMQVGAGCTIYCAGFGKHCPGVVLSYYKDIKFMLSQLGLAYEVKEEQMDGITGLTGCGPAFVYEIIEALADGGVKQGIARDMALKMAAQTVLGAAKTVLETGKHPAVLKDEVCSPGGATIHGVHELEKGAMRATLMNAVEKSAARAKELS</sequence>
<dbReference type="PIRSF" id="PIRSF000193">
    <property type="entry name" value="Pyrrol-5-carb_rd"/>
    <property type="match status" value="1"/>
</dbReference>
<dbReference type="AlphaFoldDB" id="A0A023ENV0"/>
<dbReference type="InterPro" id="IPR029036">
    <property type="entry name" value="P5CR_dimer"/>
</dbReference>
<evidence type="ECO:0000313" key="18">
    <source>
        <dbReference type="EnsemblMetazoa" id="AALFPA23_014470.P21042"/>
    </source>
</evidence>
<dbReference type="PROSITE" id="PS00521">
    <property type="entry name" value="P5CR"/>
    <property type="match status" value="1"/>
</dbReference>
<dbReference type="HAMAP" id="MF_01925">
    <property type="entry name" value="P5C_reductase"/>
    <property type="match status" value="1"/>
</dbReference>
<dbReference type="EC" id="1.5.1.2" evidence="4 14"/>
<dbReference type="FunFam" id="1.10.3730.10:FF:000001">
    <property type="entry name" value="Pyrroline-5-carboxylate reductase"/>
    <property type="match status" value="1"/>
</dbReference>
<dbReference type="FunFam" id="3.40.50.720:FF:000190">
    <property type="entry name" value="Pyrroline-5-carboxylate reductase"/>
    <property type="match status" value="1"/>
</dbReference>
<dbReference type="InterPro" id="IPR000304">
    <property type="entry name" value="Pyrroline-COOH_reductase"/>
</dbReference>
<name>A0A023ENV0_AEDAL</name>
<dbReference type="VEuPathDB" id="VectorBase:AALC636_004740"/>
<dbReference type="NCBIfam" id="TIGR00112">
    <property type="entry name" value="proC"/>
    <property type="match status" value="1"/>
</dbReference>
<keyword evidence="8 14" id="KW-0641">Proline biosynthesis</keyword>
<evidence type="ECO:0000256" key="6">
    <source>
        <dbReference type="ARBA" id="ARBA00022490"/>
    </source>
</evidence>
<dbReference type="Proteomes" id="UP000069940">
    <property type="component" value="Unassembled WGS sequence"/>
</dbReference>
<evidence type="ECO:0000256" key="1">
    <source>
        <dbReference type="ARBA" id="ARBA00004496"/>
    </source>
</evidence>
<feature type="domain" description="Pyrroline-5-carboxylate reductase catalytic N-terminal" evidence="15">
    <location>
        <begin position="15"/>
        <end position="96"/>
    </location>
</feature>
<dbReference type="Pfam" id="PF14748">
    <property type="entry name" value="P5CR_dimer"/>
    <property type="match status" value="1"/>
</dbReference>
<evidence type="ECO:0000259" key="15">
    <source>
        <dbReference type="Pfam" id="PF03807"/>
    </source>
</evidence>
<feature type="binding site" evidence="13">
    <location>
        <begin position="18"/>
        <end position="23"/>
    </location>
    <ligand>
        <name>NADP(+)</name>
        <dbReference type="ChEBI" id="CHEBI:58349"/>
    </ligand>
</feature>
<comment type="pathway">
    <text evidence="2 14">Amino-acid biosynthesis; L-proline biosynthesis; L-proline from L-glutamate 5-semialdehyde: step 1/1.</text>
</comment>
<keyword evidence="7 14" id="KW-0028">Amino-acid biosynthesis</keyword>
<dbReference type="PANTHER" id="PTHR11645:SF69">
    <property type="entry name" value="PYRROLINE-5-CARBOXYLATE REDUCTASE"/>
    <property type="match status" value="1"/>
</dbReference>
<comment type="subcellular location">
    <subcellularLocation>
        <location evidence="1">Cytoplasm</location>
    </subcellularLocation>
</comment>
<dbReference type="GO" id="GO:0005737">
    <property type="term" value="C:cytoplasm"/>
    <property type="evidence" value="ECO:0007669"/>
    <property type="project" value="UniProtKB-SubCell"/>
</dbReference>
<evidence type="ECO:0000256" key="3">
    <source>
        <dbReference type="ARBA" id="ARBA00005525"/>
    </source>
</evidence>
<evidence type="ECO:0000256" key="14">
    <source>
        <dbReference type="RuleBase" id="RU003903"/>
    </source>
</evidence>
<dbReference type="EMBL" id="GAPW01002972">
    <property type="protein sequence ID" value="JAC10626.1"/>
    <property type="molecule type" value="mRNA"/>
</dbReference>
<evidence type="ECO:0000256" key="7">
    <source>
        <dbReference type="ARBA" id="ARBA00022605"/>
    </source>
</evidence>
<evidence type="ECO:0000313" key="17">
    <source>
        <dbReference type="EMBL" id="JAC10626.1"/>
    </source>
</evidence>
<evidence type="ECO:0000256" key="9">
    <source>
        <dbReference type="ARBA" id="ARBA00022857"/>
    </source>
</evidence>
<dbReference type="InterPro" id="IPR028939">
    <property type="entry name" value="P5C_Rdtase_cat_N"/>
</dbReference>
<organism evidence="17">
    <name type="scientific">Aedes albopictus</name>
    <name type="common">Asian tiger mosquito</name>
    <name type="synonym">Stegomyia albopicta</name>
    <dbReference type="NCBI Taxonomy" id="7160"/>
    <lineage>
        <taxon>Eukaryota</taxon>
        <taxon>Metazoa</taxon>
        <taxon>Ecdysozoa</taxon>
        <taxon>Arthropoda</taxon>
        <taxon>Hexapoda</taxon>
        <taxon>Insecta</taxon>
        <taxon>Pterygota</taxon>
        <taxon>Neoptera</taxon>
        <taxon>Endopterygota</taxon>
        <taxon>Diptera</taxon>
        <taxon>Nematocera</taxon>
        <taxon>Culicoidea</taxon>
        <taxon>Culicidae</taxon>
        <taxon>Culicinae</taxon>
        <taxon>Aedini</taxon>
        <taxon>Aedes</taxon>
        <taxon>Stegomyia</taxon>
    </lineage>
</organism>
<keyword evidence="10 14" id="KW-0560">Oxidoreductase</keyword>
<dbReference type="GO" id="GO:0004735">
    <property type="term" value="F:pyrroline-5-carboxylate reductase activity"/>
    <property type="evidence" value="ECO:0007669"/>
    <property type="project" value="UniProtKB-EC"/>
</dbReference>
<protein>
    <recommendedName>
        <fullName evidence="5 14">Pyrroline-5-carboxylate reductase</fullName>
        <ecNumber evidence="4 14">1.5.1.2</ecNumber>
    </recommendedName>
</protein>
<dbReference type="Gene3D" id="3.40.50.720">
    <property type="entry name" value="NAD(P)-binding Rossmann-like Domain"/>
    <property type="match status" value="1"/>
</dbReference>
<comment type="catalytic activity">
    <reaction evidence="12 14">
        <text>L-proline + NADP(+) = (S)-1-pyrroline-5-carboxylate + NADPH + 2 H(+)</text>
        <dbReference type="Rhea" id="RHEA:14109"/>
        <dbReference type="ChEBI" id="CHEBI:15378"/>
        <dbReference type="ChEBI" id="CHEBI:17388"/>
        <dbReference type="ChEBI" id="CHEBI:57783"/>
        <dbReference type="ChEBI" id="CHEBI:58349"/>
        <dbReference type="ChEBI" id="CHEBI:60039"/>
        <dbReference type="EC" id="1.5.1.2"/>
    </reaction>
</comment>
<proteinExistence type="evidence at transcript level"/>
<evidence type="ECO:0000256" key="5">
    <source>
        <dbReference type="ARBA" id="ARBA00021413"/>
    </source>
</evidence>
<comment type="catalytic activity">
    <reaction evidence="11">
        <text>L-proline + NAD(+) = (S)-1-pyrroline-5-carboxylate + NADH + 2 H(+)</text>
        <dbReference type="Rhea" id="RHEA:14105"/>
        <dbReference type="ChEBI" id="CHEBI:15378"/>
        <dbReference type="ChEBI" id="CHEBI:17388"/>
        <dbReference type="ChEBI" id="CHEBI:57540"/>
        <dbReference type="ChEBI" id="CHEBI:57945"/>
        <dbReference type="ChEBI" id="CHEBI:60039"/>
        <dbReference type="EC" id="1.5.1.2"/>
    </reaction>
</comment>
<keyword evidence="6" id="KW-0963">Cytoplasm</keyword>
<dbReference type="EnsemblMetazoa" id="AALFPA23_014470.R21042">
    <property type="protein sequence ID" value="AALFPA23_014470.P21042"/>
    <property type="gene ID" value="AALFPA23_014470"/>
</dbReference>
<dbReference type="InterPro" id="IPR008927">
    <property type="entry name" value="6-PGluconate_DH-like_C_sf"/>
</dbReference>
<evidence type="ECO:0000259" key="16">
    <source>
        <dbReference type="Pfam" id="PF14748"/>
    </source>
</evidence>
<evidence type="ECO:0000256" key="8">
    <source>
        <dbReference type="ARBA" id="ARBA00022650"/>
    </source>
</evidence>
<evidence type="ECO:0000256" key="4">
    <source>
        <dbReference type="ARBA" id="ARBA00012855"/>
    </source>
</evidence>
<evidence type="ECO:0000256" key="12">
    <source>
        <dbReference type="ARBA" id="ARBA00052690"/>
    </source>
</evidence>
<comment type="similarity">
    <text evidence="3 14">Belongs to the pyrroline-5-carboxylate reductase family.</text>
</comment>
<dbReference type="InterPro" id="IPR036291">
    <property type="entry name" value="NAD(P)-bd_dom_sf"/>
</dbReference>
<reference evidence="17" key="1">
    <citation type="journal article" date="2014" name="PLoS Negl. Trop. Dis.">
        <title>Identification and characterization of seminal fluid proteins in the Asian tiger mosquito, Aedes albopictus.</title>
        <authorList>
            <person name="Boes K.E."/>
            <person name="Ribeiro J.M."/>
            <person name="Wong A."/>
            <person name="Harrington L.C."/>
            <person name="Wolfner M.F."/>
            <person name="Sirot L.K."/>
        </authorList>
    </citation>
    <scope>NUCLEOTIDE SEQUENCE</scope>
    <source>
        <tissue evidence="17">Reproductive organs</tissue>
    </source>
</reference>
<feature type="binding site" evidence="13">
    <location>
        <position position="68"/>
    </location>
    <ligand>
        <name>NADPH</name>
        <dbReference type="ChEBI" id="CHEBI:57783"/>
    </ligand>
</feature>
<dbReference type="InterPro" id="IPR053790">
    <property type="entry name" value="P5CR-like_CS"/>
</dbReference>
<feature type="domain" description="Pyrroline-5-carboxylate reductase dimerisation" evidence="16">
    <location>
        <begin position="188"/>
        <end position="292"/>
    </location>
</feature>
<dbReference type="STRING" id="7160.A0A023ENV0"/>
<evidence type="ECO:0000256" key="10">
    <source>
        <dbReference type="ARBA" id="ARBA00023002"/>
    </source>
</evidence>
<dbReference type="Gene3D" id="1.10.3730.10">
    <property type="entry name" value="ProC C-terminal domain-like"/>
    <property type="match status" value="1"/>
</dbReference>
<dbReference type="PANTHER" id="PTHR11645">
    <property type="entry name" value="PYRROLINE-5-CARBOXYLATE REDUCTASE"/>
    <property type="match status" value="1"/>
</dbReference>
<keyword evidence="9 13" id="KW-0521">NADP</keyword>
<dbReference type="VEuPathDB" id="VectorBase:AALFPA_044569"/>
<evidence type="ECO:0000256" key="13">
    <source>
        <dbReference type="PIRSR" id="PIRSR000193-1"/>
    </source>
</evidence>
<accession>A0A023ENV0</accession>
<reference evidence="19" key="2">
    <citation type="journal article" date="2015" name="Proc. Natl. Acad. Sci. U.S.A.">
        <title>Genome sequence of the Asian Tiger mosquito, Aedes albopictus, reveals insights into its biology, genetics, and evolution.</title>
        <authorList>
            <person name="Chen X.G."/>
            <person name="Jiang X."/>
            <person name="Gu J."/>
            <person name="Xu M."/>
            <person name="Wu Y."/>
            <person name="Deng Y."/>
            <person name="Zhang C."/>
            <person name="Bonizzoni M."/>
            <person name="Dermauw W."/>
            <person name="Vontas J."/>
            <person name="Armbruster P."/>
            <person name="Huang X."/>
            <person name="Yang Y."/>
            <person name="Zhang H."/>
            <person name="He W."/>
            <person name="Peng H."/>
            <person name="Liu Y."/>
            <person name="Wu K."/>
            <person name="Chen J."/>
            <person name="Lirakis M."/>
            <person name="Topalis P."/>
            <person name="Van Leeuwen T."/>
            <person name="Hall A.B."/>
            <person name="Jiang X."/>
            <person name="Thorpe C."/>
            <person name="Mueller R.L."/>
            <person name="Sun C."/>
            <person name="Waterhouse R.M."/>
            <person name="Yan G."/>
            <person name="Tu Z.J."/>
            <person name="Fang X."/>
            <person name="James A.A."/>
        </authorList>
    </citation>
    <scope>NUCLEOTIDE SEQUENCE [LARGE SCALE GENOMIC DNA]</scope>
    <source>
        <strain evidence="19">Foshan</strain>
    </source>
</reference>